<dbReference type="NCBIfam" id="TIGR02531">
    <property type="entry name" value="yecD_yerC"/>
    <property type="match status" value="1"/>
</dbReference>
<accession>A0A2H0UJT9</accession>
<dbReference type="AlphaFoldDB" id="A0A2H0UJT9"/>
<dbReference type="InterPro" id="IPR013368">
    <property type="entry name" value="YecD_YerC"/>
</dbReference>
<dbReference type="Pfam" id="PF01371">
    <property type="entry name" value="Trp_repressor"/>
    <property type="match status" value="1"/>
</dbReference>
<gene>
    <name evidence="1" type="ORF">COU11_04110</name>
</gene>
<dbReference type="GO" id="GO:0043565">
    <property type="term" value="F:sequence-specific DNA binding"/>
    <property type="evidence" value="ECO:0007669"/>
    <property type="project" value="InterPro"/>
</dbReference>
<protein>
    <submittedName>
        <fullName evidence="1">TrpR, YerC/YecD</fullName>
    </submittedName>
</protein>
<dbReference type="InterPro" id="IPR038116">
    <property type="entry name" value="TrpR-like_sf"/>
</dbReference>
<sequence length="105" mass="11837">MDWNTKQTTELIDALLALKDRGQARRFLRDLMTEKELVELGSRWAAARMLAKKVPYTEITKQTGLSSRTVARISQWLNKGMGGYRALINASDHTHINPLPGSGLR</sequence>
<name>A0A2H0UJT9_9BACT</name>
<proteinExistence type="predicted"/>
<dbReference type="EMBL" id="PFBD01000028">
    <property type="protein sequence ID" value="PIR86667.1"/>
    <property type="molecule type" value="Genomic_DNA"/>
</dbReference>
<dbReference type="InterPro" id="IPR010921">
    <property type="entry name" value="Trp_repressor/repl_initiator"/>
</dbReference>
<dbReference type="GO" id="GO:0003700">
    <property type="term" value="F:DNA-binding transcription factor activity"/>
    <property type="evidence" value="ECO:0007669"/>
    <property type="project" value="InterPro"/>
</dbReference>
<organism evidence="1 2">
    <name type="scientific">Candidatus Harrisonbacteria bacterium CG10_big_fil_rev_8_21_14_0_10_49_15</name>
    <dbReference type="NCBI Taxonomy" id="1974587"/>
    <lineage>
        <taxon>Bacteria</taxon>
        <taxon>Candidatus Harrisoniibacteriota</taxon>
    </lineage>
</organism>
<evidence type="ECO:0000313" key="2">
    <source>
        <dbReference type="Proteomes" id="UP000229526"/>
    </source>
</evidence>
<dbReference type="PANTHER" id="PTHR40080">
    <property type="entry name" value="LMO1763 PROTEIN"/>
    <property type="match status" value="1"/>
</dbReference>
<dbReference type="Proteomes" id="UP000229526">
    <property type="component" value="Unassembled WGS sequence"/>
</dbReference>
<evidence type="ECO:0000313" key="1">
    <source>
        <dbReference type="EMBL" id="PIR86667.1"/>
    </source>
</evidence>
<dbReference type="InterPro" id="IPR000831">
    <property type="entry name" value="Trp_repress"/>
</dbReference>
<dbReference type="Gene3D" id="1.10.1270.10">
    <property type="entry name" value="TrpR-like"/>
    <property type="match status" value="1"/>
</dbReference>
<reference evidence="2" key="1">
    <citation type="submission" date="2017-09" db="EMBL/GenBank/DDBJ databases">
        <title>Depth-based differentiation of microbial function through sediment-hosted aquifers and enrichment of novel symbionts in the deep terrestrial subsurface.</title>
        <authorList>
            <person name="Probst A.J."/>
            <person name="Ladd B."/>
            <person name="Jarett J.K."/>
            <person name="Geller-Mcgrath D.E."/>
            <person name="Sieber C.M.K."/>
            <person name="Emerson J.B."/>
            <person name="Anantharaman K."/>
            <person name="Thomas B.C."/>
            <person name="Malmstrom R."/>
            <person name="Stieglmeier M."/>
            <person name="Klingl A."/>
            <person name="Woyke T."/>
            <person name="Ryan C.M."/>
            <person name="Banfield J.F."/>
        </authorList>
    </citation>
    <scope>NUCLEOTIDE SEQUENCE [LARGE SCALE GENOMIC DNA]</scope>
</reference>
<comment type="caution">
    <text evidence="1">The sequence shown here is derived from an EMBL/GenBank/DDBJ whole genome shotgun (WGS) entry which is preliminary data.</text>
</comment>
<dbReference type="PANTHER" id="PTHR40080:SF1">
    <property type="entry name" value="TRPR-LIKE PROTEIN YERC_YECD"/>
    <property type="match status" value="1"/>
</dbReference>
<dbReference type="SUPFAM" id="SSF48295">
    <property type="entry name" value="TrpR-like"/>
    <property type="match status" value="1"/>
</dbReference>